<evidence type="ECO:0000313" key="2">
    <source>
        <dbReference type="Proteomes" id="UP000595814"/>
    </source>
</evidence>
<accession>A0AC61MTV1</accession>
<keyword evidence="2" id="KW-1185">Reference proteome</keyword>
<evidence type="ECO:0000313" key="1">
    <source>
        <dbReference type="EMBL" id="QQK08991.1"/>
    </source>
</evidence>
<organism evidence="1 2">
    <name type="scientific">Miniphocaeibacter halophilus</name>
    <dbReference type="NCBI Taxonomy" id="2931922"/>
    <lineage>
        <taxon>Bacteria</taxon>
        <taxon>Bacillati</taxon>
        <taxon>Bacillota</taxon>
        <taxon>Tissierellia</taxon>
        <taxon>Tissierellales</taxon>
        <taxon>Peptoniphilaceae</taxon>
        <taxon>Miniphocaeibacter</taxon>
    </lineage>
</organism>
<dbReference type="Proteomes" id="UP000595814">
    <property type="component" value="Chromosome"/>
</dbReference>
<protein>
    <submittedName>
        <fullName evidence="1">Uncharacterized protein</fullName>
    </submittedName>
</protein>
<dbReference type="EMBL" id="CP066744">
    <property type="protein sequence ID" value="QQK08991.1"/>
    <property type="molecule type" value="Genomic_DNA"/>
</dbReference>
<name>A0AC61MTV1_9FIRM</name>
<proteinExistence type="predicted"/>
<reference evidence="1 2" key="1">
    <citation type="journal article" date="2022" name="Int. J. Syst. Evol. Microbiol.">
        <title>Miniphocaeibacter halophilus sp. nov., an ammonium-tolerant acetate-producing bacterium isolated from a biogas system.</title>
        <authorList>
            <person name="Schnurer A."/>
            <person name="Singh A."/>
            <person name="Bi S."/>
            <person name="Qiao W."/>
            <person name="Westerholm M."/>
        </authorList>
    </citation>
    <scope>NUCLEOTIDE SEQUENCE [LARGE SCALE GENOMIC DNA]</scope>
    <source>
        <strain evidence="1 2">AMB_01</strain>
    </source>
</reference>
<sequence>MFFLVAIQKTIIQAQKNQLKKKKIKIVDLLNNRVIKEIREEDKDFSKITIFFEKLKDAINEEEYESLEEDIDSVKDAFSPSKIPEGSTEYLEFKFYQSKTETVLGKNDDKMLNTKNVILYKDSPYISMKILDTFESNLKISQEDYDYLIELAS</sequence>
<gene>
    <name evidence="1" type="ORF">JFY71_05490</name>
</gene>